<dbReference type="EMBL" id="JBHFFA010000001">
    <property type="protein sequence ID" value="KAL2650827.1"/>
    <property type="molecule type" value="Genomic_DNA"/>
</dbReference>
<comment type="caution">
    <text evidence="2">The sequence shown here is derived from an EMBL/GenBank/DDBJ whole genome shotgun (WGS) entry which is preliminary data.</text>
</comment>
<dbReference type="Proteomes" id="UP001605036">
    <property type="component" value="Unassembled WGS sequence"/>
</dbReference>
<evidence type="ECO:0000313" key="3">
    <source>
        <dbReference type="Proteomes" id="UP001605036"/>
    </source>
</evidence>
<protein>
    <submittedName>
        <fullName evidence="2">Uncharacterized protein</fullName>
    </submittedName>
</protein>
<evidence type="ECO:0000256" key="1">
    <source>
        <dbReference type="SAM" id="MobiDB-lite"/>
    </source>
</evidence>
<feature type="region of interest" description="Disordered" evidence="1">
    <location>
        <begin position="245"/>
        <end position="285"/>
    </location>
</feature>
<accession>A0ABD1ZIC7</accession>
<gene>
    <name evidence="2" type="ORF">R1flu_018955</name>
</gene>
<evidence type="ECO:0000313" key="2">
    <source>
        <dbReference type="EMBL" id="KAL2650827.1"/>
    </source>
</evidence>
<keyword evidence="3" id="KW-1185">Reference proteome</keyword>
<dbReference type="AlphaFoldDB" id="A0ABD1ZIC7"/>
<reference evidence="2 3" key="1">
    <citation type="submission" date="2024-09" db="EMBL/GenBank/DDBJ databases">
        <title>Chromosome-scale assembly of Riccia fluitans.</title>
        <authorList>
            <person name="Paukszto L."/>
            <person name="Sawicki J."/>
            <person name="Karawczyk K."/>
            <person name="Piernik-Szablinska J."/>
            <person name="Szczecinska M."/>
            <person name="Mazdziarz M."/>
        </authorList>
    </citation>
    <scope>NUCLEOTIDE SEQUENCE [LARGE SCALE GENOMIC DNA]</scope>
    <source>
        <strain evidence="2">Rf_01</strain>
        <tissue evidence="2">Aerial parts of the thallus</tissue>
    </source>
</reference>
<sequence length="285" mass="31774">MAGNQTQKIGKPMARRTCLREVNTTLQLGANAEPAEAVNNQTANSDSAPAPVFILPQVEASSDSVRGILPQEIAQLVLRISFIQEREQPPPEAVRQPQNILSPTQSEAQREGHTTAFQIPNSDRPMQRRRSTSVQTEDVIQVWEAWRKTKLQLHLNQQLLRALNESNAQHARLLDTVYEAQVKLIELMENSQELSQELTEKVLKDVHSSYQSIICALEAQVISLKHEVEVVGRTVAREEASDYITDFPGTSQQGPTCTDPVSAPHEQSRKRKIHASGDLPADEPK</sequence>
<name>A0ABD1ZIC7_9MARC</name>
<organism evidence="2 3">
    <name type="scientific">Riccia fluitans</name>
    <dbReference type="NCBI Taxonomy" id="41844"/>
    <lineage>
        <taxon>Eukaryota</taxon>
        <taxon>Viridiplantae</taxon>
        <taxon>Streptophyta</taxon>
        <taxon>Embryophyta</taxon>
        <taxon>Marchantiophyta</taxon>
        <taxon>Marchantiopsida</taxon>
        <taxon>Marchantiidae</taxon>
        <taxon>Marchantiales</taxon>
        <taxon>Ricciaceae</taxon>
        <taxon>Riccia</taxon>
    </lineage>
</organism>
<proteinExistence type="predicted"/>